<evidence type="ECO:0000313" key="2">
    <source>
        <dbReference type="Proteomes" id="UP000013525"/>
    </source>
</evidence>
<organism evidence="1 2">
    <name type="scientific">Rhodococcus rhodnii LMG 5362</name>
    <dbReference type="NCBI Taxonomy" id="1273125"/>
    <lineage>
        <taxon>Bacteria</taxon>
        <taxon>Bacillati</taxon>
        <taxon>Actinomycetota</taxon>
        <taxon>Actinomycetes</taxon>
        <taxon>Mycobacteriales</taxon>
        <taxon>Nocardiaceae</taxon>
        <taxon>Rhodococcus</taxon>
    </lineage>
</organism>
<gene>
    <name evidence="1" type="ORF">Rrhod_4328</name>
</gene>
<proteinExistence type="predicted"/>
<evidence type="ECO:0000313" key="1">
    <source>
        <dbReference type="EMBL" id="EOM74330.1"/>
    </source>
</evidence>
<dbReference type="PATRIC" id="fig|1273125.3.peg.4113"/>
<keyword evidence="2" id="KW-1185">Reference proteome</keyword>
<accession>R7WGV3</accession>
<dbReference type="AlphaFoldDB" id="R7WGV3"/>
<dbReference type="EMBL" id="APMY01000132">
    <property type="protein sequence ID" value="EOM74330.1"/>
    <property type="molecule type" value="Genomic_DNA"/>
</dbReference>
<protein>
    <submittedName>
        <fullName evidence="1">Uncharacterized protein</fullName>
    </submittedName>
</protein>
<dbReference type="Proteomes" id="UP000013525">
    <property type="component" value="Unassembled WGS sequence"/>
</dbReference>
<name>R7WGV3_9NOCA</name>
<sequence length="68" mass="7123">MSLRHPPTSTLCICSSSGYPLAGRDHIELDDLDGLTEWVPGAGHTSFDQTALSAQSIASIIVVSGHVC</sequence>
<reference evidence="1 2" key="1">
    <citation type="journal article" date="2013" name="Genome Announc.">
        <title>Draft Genome Sequence of Rhodococcus rhodnii Strain LMG5362, a Symbiont of Rhodnius prolixus (Hemiptera, Reduviidae, Triatominae), the Principle Vector of Trypanosoma cruzi.</title>
        <authorList>
            <person name="Pachebat J.A."/>
            <person name="van Keulen G."/>
            <person name="Whitten M.M."/>
            <person name="Girdwood S."/>
            <person name="Del Sol R."/>
            <person name="Dyson P.J."/>
            <person name="Facey P.D."/>
        </authorList>
    </citation>
    <scope>NUCLEOTIDE SEQUENCE [LARGE SCALE GENOMIC DNA]</scope>
    <source>
        <strain evidence="1 2">LMG 5362</strain>
    </source>
</reference>
<comment type="caution">
    <text evidence="1">The sequence shown here is derived from an EMBL/GenBank/DDBJ whole genome shotgun (WGS) entry which is preliminary data.</text>
</comment>